<evidence type="ECO:0000256" key="3">
    <source>
        <dbReference type="ARBA" id="ARBA00022692"/>
    </source>
</evidence>
<evidence type="ECO:0000256" key="5">
    <source>
        <dbReference type="ARBA" id="ARBA00023136"/>
    </source>
</evidence>
<dbReference type="PANTHER" id="PTHR10877">
    <property type="entry name" value="POLYCYSTIN FAMILY MEMBER"/>
    <property type="match status" value="1"/>
</dbReference>
<feature type="transmembrane region" description="Helical" evidence="8">
    <location>
        <begin position="38"/>
        <end position="61"/>
    </location>
</feature>
<evidence type="ECO:0000259" key="10">
    <source>
        <dbReference type="PROSITE" id="PS50221"/>
    </source>
</evidence>
<evidence type="ECO:0000256" key="6">
    <source>
        <dbReference type="ARBA" id="ARBA00023157"/>
    </source>
</evidence>
<dbReference type="PROSITE" id="PS50221">
    <property type="entry name" value="GAIN_B"/>
    <property type="match status" value="1"/>
</dbReference>
<evidence type="ECO:0000256" key="7">
    <source>
        <dbReference type="PROSITE-ProRule" id="PRU00152"/>
    </source>
</evidence>
<reference evidence="11" key="1">
    <citation type="submission" date="2021-02" db="EMBL/GenBank/DDBJ databases">
        <authorList>
            <person name="Nowell W R."/>
        </authorList>
    </citation>
    <scope>NUCLEOTIDE SEQUENCE</scope>
</reference>
<dbReference type="EMBL" id="CAJNOR010002409">
    <property type="protein sequence ID" value="CAF1290182.1"/>
    <property type="molecule type" value="Genomic_DNA"/>
</dbReference>
<dbReference type="InterPro" id="IPR001024">
    <property type="entry name" value="PLAT/LH2_dom"/>
</dbReference>
<dbReference type="AlphaFoldDB" id="A0A815CX24"/>
<dbReference type="InterPro" id="IPR000203">
    <property type="entry name" value="GPS"/>
</dbReference>
<dbReference type="InterPro" id="IPR057244">
    <property type="entry name" value="GAIN_B"/>
</dbReference>
<dbReference type="Gene3D" id="2.60.60.20">
    <property type="entry name" value="PLAT/LH2 domain"/>
    <property type="match status" value="1"/>
</dbReference>
<dbReference type="Pfam" id="PF01825">
    <property type="entry name" value="GPS"/>
    <property type="match status" value="1"/>
</dbReference>
<keyword evidence="6" id="KW-1015">Disulfide bond</keyword>
<keyword evidence="4 8" id="KW-1133">Transmembrane helix</keyword>
<feature type="transmembrane region" description="Helical" evidence="8">
    <location>
        <begin position="272"/>
        <end position="295"/>
    </location>
</feature>
<organism evidence="11 12">
    <name type="scientific">Adineta ricciae</name>
    <name type="common">Rotifer</name>
    <dbReference type="NCBI Taxonomy" id="249248"/>
    <lineage>
        <taxon>Eukaryota</taxon>
        <taxon>Metazoa</taxon>
        <taxon>Spiralia</taxon>
        <taxon>Gnathifera</taxon>
        <taxon>Rotifera</taxon>
        <taxon>Eurotatoria</taxon>
        <taxon>Bdelloidea</taxon>
        <taxon>Adinetida</taxon>
        <taxon>Adinetidae</taxon>
        <taxon>Adineta</taxon>
    </lineage>
</organism>
<dbReference type="PROSITE" id="PS50095">
    <property type="entry name" value="PLAT"/>
    <property type="match status" value="1"/>
</dbReference>
<feature type="domain" description="PLAT" evidence="9">
    <location>
        <begin position="116"/>
        <end position="232"/>
    </location>
</feature>
<evidence type="ECO:0000313" key="11">
    <source>
        <dbReference type="EMBL" id="CAF1290182.1"/>
    </source>
</evidence>
<feature type="non-terminal residue" evidence="11">
    <location>
        <position position="1"/>
    </location>
</feature>
<dbReference type="InterPro" id="IPR051223">
    <property type="entry name" value="Polycystin"/>
</dbReference>
<evidence type="ECO:0000256" key="8">
    <source>
        <dbReference type="SAM" id="Phobius"/>
    </source>
</evidence>
<name>A0A815CX24_ADIRI</name>
<dbReference type="InterPro" id="IPR036392">
    <property type="entry name" value="PLAT/LH2_dom_sf"/>
</dbReference>
<dbReference type="GO" id="GO:0005262">
    <property type="term" value="F:calcium channel activity"/>
    <property type="evidence" value="ECO:0007669"/>
    <property type="project" value="TreeGrafter"/>
</dbReference>
<feature type="transmembrane region" description="Helical" evidence="8">
    <location>
        <begin position="73"/>
        <end position="93"/>
    </location>
</feature>
<feature type="domain" description="GAIN-B" evidence="10">
    <location>
        <begin position="1"/>
        <end position="57"/>
    </location>
</feature>
<dbReference type="SUPFAM" id="SSF49723">
    <property type="entry name" value="Lipase/lipooxygenase domain (PLAT/LH2 domain)"/>
    <property type="match status" value="1"/>
</dbReference>
<comment type="similarity">
    <text evidence="2">Belongs to the polycystin family.</text>
</comment>
<comment type="caution">
    <text evidence="7">Lacks conserved residue(s) required for the propagation of feature annotation.</text>
</comment>
<accession>A0A815CX24</accession>
<evidence type="ECO:0000256" key="2">
    <source>
        <dbReference type="ARBA" id="ARBA00007200"/>
    </source>
</evidence>
<proteinExistence type="inferred from homology"/>
<evidence type="ECO:0000259" key="9">
    <source>
        <dbReference type="PROSITE" id="PS50095"/>
    </source>
</evidence>
<evidence type="ECO:0000256" key="1">
    <source>
        <dbReference type="ARBA" id="ARBA00004370"/>
    </source>
</evidence>
<dbReference type="Proteomes" id="UP000663828">
    <property type="component" value="Unassembled WGS sequence"/>
</dbReference>
<dbReference type="GO" id="GO:0016020">
    <property type="term" value="C:membrane"/>
    <property type="evidence" value="ECO:0007669"/>
    <property type="project" value="UniProtKB-SubCell"/>
</dbReference>
<dbReference type="GO" id="GO:0050982">
    <property type="term" value="P:detection of mechanical stimulus"/>
    <property type="evidence" value="ECO:0007669"/>
    <property type="project" value="TreeGrafter"/>
</dbReference>
<protein>
    <submittedName>
        <fullName evidence="11">Uncharacterized protein</fullName>
    </submittedName>
</protein>
<feature type="transmembrane region" description="Helical" evidence="8">
    <location>
        <begin position="307"/>
        <end position="326"/>
    </location>
</feature>
<comment type="subcellular location">
    <subcellularLocation>
        <location evidence="1">Membrane</location>
    </subcellularLocation>
</comment>
<evidence type="ECO:0000313" key="12">
    <source>
        <dbReference type="Proteomes" id="UP000663828"/>
    </source>
</evidence>
<comment type="caution">
    <text evidence="11">The sequence shown here is derived from an EMBL/GenBank/DDBJ whole genome shotgun (WGS) entry which is preliminary data.</text>
</comment>
<sequence length="398" mass="47267">YELRLYTSGCYYLDSNNQWQSDGLIVGSLTNTNETECFSTHLTTFAAGFLVLPSPIHWNYVFLHANFNRNKTIYITMISVSILYLLIMIYARFKDKNDIEKLGVIALEDNRQEDQYCYQIIIFTDHRKDAETKPQDHFILAGDEDETQVRTFNYSERNISQHDDIDSFAMTVPKSLGKLNSICIWHNNKDNLLEYWKYLIICDLQTLEKSNFICQRWSAIDKHDEQIGIVIIVELLVFCSSLHFVQFFRHIQLLLTNSSDKSKTKLRFQFPWWRFISAYRLLFIIGFISMSFIVVRIIEFGDLKTQKWIILLIHLVEPIKIFVCFIRESAKKKQANEYFVNFLICSNQRFHQLKQVDGSRNDFVHSRDNEKISTIHNWLENEFVRKIRVQSWYNGDPY</sequence>
<keyword evidence="3 8" id="KW-0812">Transmembrane</keyword>
<keyword evidence="5 8" id="KW-0472">Membrane</keyword>
<keyword evidence="12" id="KW-1185">Reference proteome</keyword>
<evidence type="ECO:0000256" key="4">
    <source>
        <dbReference type="ARBA" id="ARBA00022989"/>
    </source>
</evidence>
<dbReference type="PANTHER" id="PTHR10877:SF150">
    <property type="entry name" value="REJ DOMAIN-CONTAINING PROTEIN"/>
    <property type="match status" value="1"/>
</dbReference>
<gene>
    <name evidence="11" type="ORF">XAT740_LOCUS28294</name>
</gene>